<dbReference type="Pfam" id="PF01569">
    <property type="entry name" value="PAP2"/>
    <property type="match status" value="1"/>
</dbReference>
<organism evidence="3">
    <name type="scientific">plant metagenome</name>
    <dbReference type="NCBI Taxonomy" id="1297885"/>
    <lineage>
        <taxon>unclassified sequences</taxon>
        <taxon>metagenomes</taxon>
        <taxon>organismal metagenomes</taxon>
    </lineage>
</organism>
<proteinExistence type="predicted"/>
<evidence type="ECO:0000313" key="7">
    <source>
        <dbReference type="EMBL" id="VFR81066.1"/>
    </source>
</evidence>
<name>A0A484P4X9_9ZZZZ</name>
<dbReference type="AlphaFoldDB" id="A0A484P4X9"/>
<dbReference type="InterPro" id="IPR000326">
    <property type="entry name" value="PAP2/HPO"/>
</dbReference>
<feature type="transmembrane region" description="Helical" evidence="1">
    <location>
        <begin position="64"/>
        <end position="85"/>
    </location>
</feature>
<dbReference type="Gene3D" id="1.20.144.10">
    <property type="entry name" value="Phosphatidic acid phosphatase type 2/haloperoxidase"/>
    <property type="match status" value="2"/>
</dbReference>
<keyword evidence="1" id="KW-0812">Transmembrane</keyword>
<keyword evidence="1" id="KW-0472">Membrane</keyword>
<dbReference type="SUPFAM" id="SSF48317">
    <property type="entry name" value="Acid phosphatase/Vanadium-dependent haloperoxidase"/>
    <property type="match status" value="1"/>
</dbReference>
<dbReference type="EMBL" id="CAADIC010000020">
    <property type="protein sequence ID" value="VFR36093.1"/>
    <property type="molecule type" value="Genomic_DNA"/>
</dbReference>
<evidence type="ECO:0000259" key="2">
    <source>
        <dbReference type="SMART" id="SM00014"/>
    </source>
</evidence>
<dbReference type="EMBL" id="CAADIB010000005">
    <property type="protein sequence ID" value="VFR25404.1"/>
    <property type="molecule type" value="Genomic_DNA"/>
</dbReference>
<evidence type="ECO:0000313" key="4">
    <source>
        <dbReference type="EMBL" id="VFR25404.1"/>
    </source>
</evidence>
<dbReference type="SMART" id="SM00014">
    <property type="entry name" value="acidPPc"/>
    <property type="match status" value="1"/>
</dbReference>
<gene>
    <name evidence="5" type="ORF">ANDA3_4315</name>
    <name evidence="3" type="ORF">ANDO1_4081</name>
    <name evidence="4" type="ORF">ANDO2_3987</name>
    <name evidence="6" type="ORF">DAR2_4167</name>
    <name evidence="7" type="ORF">DAR3_3848</name>
</gene>
<dbReference type="PANTHER" id="PTHR14969:SF13">
    <property type="entry name" value="AT30094P"/>
    <property type="match status" value="1"/>
</dbReference>
<protein>
    <submittedName>
        <fullName evidence="3">Phosphatidylglycerophosphatase B</fullName>
        <ecNumber evidence="3">3.1.3.27</ecNumber>
    </submittedName>
</protein>
<sequence>MSPIDPTPSLQAAPARARPPYLAMLSALLVLVALVIWVDLPLTRLLQSETSPEVDDAFEDIGDLAATNFFVFSALAVYGFSLWALRRGLPARLIGYDRLARGSLLVILTMAAGGIITGLLKQIVARARPDVFFANGFYGLGEPFSGDPFNSFPSSHTLTAFAVAAALAQAAPRWRWPLFAMAALIGLSRLVNLDHYLSDVLVAATVAILAARWLAPRVLDPRQEWVLRAPWAWRRRG</sequence>
<feature type="transmembrane region" description="Helical" evidence="1">
    <location>
        <begin position="21"/>
        <end position="38"/>
    </location>
</feature>
<dbReference type="EMBL" id="CAADHZ010000005">
    <property type="protein sequence ID" value="VFR20171.1"/>
    <property type="molecule type" value="Genomic_DNA"/>
</dbReference>
<dbReference type="EMBL" id="CAADIL010000001">
    <property type="protein sequence ID" value="VFR60537.1"/>
    <property type="molecule type" value="Genomic_DNA"/>
</dbReference>
<dbReference type="EC" id="3.1.3.27" evidence="3"/>
<evidence type="ECO:0000313" key="3">
    <source>
        <dbReference type="EMBL" id="VFR20171.1"/>
    </source>
</evidence>
<evidence type="ECO:0000313" key="6">
    <source>
        <dbReference type="EMBL" id="VFR60537.1"/>
    </source>
</evidence>
<dbReference type="GO" id="GO:0008962">
    <property type="term" value="F:phosphatidylglycerophosphatase activity"/>
    <property type="evidence" value="ECO:0007669"/>
    <property type="project" value="UniProtKB-EC"/>
</dbReference>
<evidence type="ECO:0000256" key="1">
    <source>
        <dbReference type="SAM" id="Phobius"/>
    </source>
</evidence>
<keyword evidence="1" id="KW-1133">Transmembrane helix</keyword>
<dbReference type="EMBL" id="CAADIJ010000022">
    <property type="protein sequence ID" value="VFR81066.1"/>
    <property type="molecule type" value="Genomic_DNA"/>
</dbReference>
<accession>A0A484P4X9</accession>
<feature type="domain" description="Phosphatidic acid phosphatase type 2/haloperoxidase" evidence="2">
    <location>
        <begin position="103"/>
        <end position="215"/>
    </location>
</feature>
<dbReference type="PANTHER" id="PTHR14969">
    <property type="entry name" value="SPHINGOSINE-1-PHOSPHATE PHOSPHOHYDROLASE"/>
    <property type="match status" value="1"/>
</dbReference>
<feature type="transmembrane region" description="Helical" evidence="1">
    <location>
        <begin position="105"/>
        <end position="124"/>
    </location>
</feature>
<keyword evidence="3" id="KW-0378">Hydrolase</keyword>
<reference evidence="3" key="1">
    <citation type="submission" date="2019-03" db="EMBL/GenBank/DDBJ databases">
        <authorList>
            <person name="Danneels B."/>
        </authorList>
    </citation>
    <scope>NUCLEOTIDE SEQUENCE</scope>
</reference>
<evidence type="ECO:0000313" key="5">
    <source>
        <dbReference type="EMBL" id="VFR36093.1"/>
    </source>
</evidence>
<dbReference type="InterPro" id="IPR036938">
    <property type="entry name" value="PAP2/HPO_sf"/>
</dbReference>